<name>D4JG73_9FIRM</name>
<evidence type="ECO:0000313" key="2">
    <source>
        <dbReference type="EMBL" id="CBK89195.1"/>
    </source>
</evidence>
<dbReference type="PANTHER" id="PTHR40459">
    <property type="entry name" value="CONSERVED HYPOTHETICAL ALANINE AND LEUCINE RICH PROTEIN"/>
    <property type="match status" value="1"/>
</dbReference>
<accession>D4JG73</accession>
<sequence>MQIFMIVTSQKGVIDMRAGFIGAGKVGFSLGKYLKENGVEITGYFSKSPESAKSAADFTNTKLYKSIENILSDSDTLFITVPDGQISKVWDYMKNLDIKNKNICHCSGSISSTVFLMVKTSVQISIRYIPYMQ</sequence>
<dbReference type="HOGENOM" id="CLU_2070061_0_0_9"/>
<reference evidence="2 3" key="1">
    <citation type="submission" date="2010-03" db="EMBL/GenBank/DDBJ databases">
        <title>The genome sequence of Eubacterium cylindroides T2-87.</title>
        <authorList>
            <consortium name="metaHIT consortium -- http://www.metahit.eu/"/>
            <person name="Pajon A."/>
            <person name="Turner K."/>
            <person name="Parkhill J."/>
            <person name="Duncan S."/>
            <person name="Flint H."/>
        </authorList>
    </citation>
    <scope>NUCLEOTIDE SEQUENCE [LARGE SCALE GENOMIC DNA]</scope>
    <source>
        <strain evidence="2 3">T2-87</strain>
    </source>
</reference>
<evidence type="ECO:0000259" key="1">
    <source>
        <dbReference type="Pfam" id="PF03807"/>
    </source>
</evidence>
<protein>
    <submittedName>
        <fullName evidence="2">Phosphoglycerate dehydrogenase and related dehydrogenases</fullName>
    </submittedName>
</protein>
<dbReference type="KEGG" id="euc:EC1_20050"/>
<feature type="domain" description="Pyrroline-5-carboxylate reductase catalytic N-terminal" evidence="1">
    <location>
        <begin position="19"/>
        <end position="94"/>
    </location>
</feature>
<dbReference type="EMBL" id="FP929041">
    <property type="protein sequence ID" value="CBK89195.1"/>
    <property type="molecule type" value="Genomic_DNA"/>
</dbReference>
<dbReference type="Proteomes" id="UP000008801">
    <property type="component" value="Chromosome"/>
</dbReference>
<dbReference type="SUPFAM" id="SSF51735">
    <property type="entry name" value="NAD(P)-binding Rossmann-fold domains"/>
    <property type="match status" value="1"/>
</dbReference>
<evidence type="ECO:0000313" key="3">
    <source>
        <dbReference type="Proteomes" id="UP000008801"/>
    </source>
</evidence>
<dbReference type="STRING" id="717960.EC1_20050"/>
<reference evidence="2 3" key="2">
    <citation type="submission" date="2010-03" db="EMBL/GenBank/DDBJ databases">
        <authorList>
            <person name="Pajon A."/>
        </authorList>
    </citation>
    <scope>NUCLEOTIDE SEQUENCE [LARGE SCALE GENOMIC DNA]</scope>
    <source>
        <strain evidence="2 3">T2-87</strain>
    </source>
</reference>
<dbReference type="Pfam" id="PF03807">
    <property type="entry name" value="F420_oxidored"/>
    <property type="match status" value="1"/>
</dbReference>
<dbReference type="Gene3D" id="3.40.50.720">
    <property type="entry name" value="NAD(P)-binding Rossmann-like Domain"/>
    <property type="match status" value="1"/>
</dbReference>
<dbReference type="InterPro" id="IPR028939">
    <property type="entry name" value="P5C_Rdtase_cat_N"/>
</dbReference>
<dbReference type="InterPro" id="IPR036291">
    <property type="entry name" value="NAD(P)-bd_dom_sf"/>
</dbReference>
<proteinExistence type="predicted"/>
<dbReference type="PANTHER" id="PTHR40459:SF1">
    <property type="entry name" value="CONSERVED HYPOTHETICAL ALANINE AND LEUCINE RICH PROTEIN"/>
    <property type="match status" value="1"/>
</dbReference>
<dbReference type="AlphaFoldDB" id="D4JG73"/>
<gene>
    <name evidence="2" type="ORF">EC1_20050</name>
</gene>
<organism evidence="2 3">
    <name type="scientific">Faecalitalea cylindroides T2-87</name>
    <dbReference type="NCBI Taxonomy" id="717960"/>
    <lineage>
        <taxon>Bacteria</taxon>
        <taxon>Bacillati</taxon>
        <taxon>Bacillota</taxon>
        <taxon>Erysipelotrichia</taxon>
        <taxon>Erysipelotrichales</taxon>
        <taxon>Erysipelotrichaceae</taxon>
        <taxon>Faecalitalea</taxon>
    </lineage>
</organism>